<evidence type="ECO:0000256" key="1">
    <source>
        <dbReference type="ARBA" id="ARBA00012513"/>
    </source>
</evidence>
<dbReference type="PANTHER" id="PTHR48005:SF92">
    <property type="entry name" value="REPEAT RECEPTOR-LIKE PROTEIN KINASE FAMILY PROTEIN, PUTATIVE-RELATED"/>
    <property type="match status" value="1"/>
</dbReference>
<dbReference type="InterPro" id="IPR051420">
    <property type="entry name" value="Ser_Thr_Kinases_DiverseReg"/>
</dbReference>
<dbReference type="EC" id="2.7.11.1" evidence="1"/>
<keyword evidence="6" id="KW-0067">ATP-binding</keyword>
<dbReference type="Gene3D" id="1.10.510.10">
    <property type="entry name" value="Transferase(Phosphotransferase) domain 1"/>
    <property type="match status" value="1"/>
</dbReference>
<dbReference type="AlphaFoldDB" id="A0A1R3KS45"/>
<dbReference type="OrthoDB" id="676979at2759"/>
<evidence type="ECO:0000256" key="4">
    <source>
        <dbReference type="ARBA" id="ARBA00022741"/>
    </source>
</evidence>
<reference evidence="11" key="1">
    <citation type="submission" date="2013-09" db="EMBL/GenBank/DDBJ databases">
        <title>Corchorus olitorius genome sequencing.</title>
        <authorList>
            <person name="Alam M."/>
            <person name="Haque M.S."/>
            <person name="Islam M.S."/>
            <person name="Emdad E.M."/>
            <person name="Islam M.M."/>
            <person name="Ahmed B."/>
            <person name="Halim A."/>
            <person name="Hossen Q.M.M."/>
            <person name="Hossain M.Z."/>
            <person name="Ahmed R."/>
            <person name="Khan M.M."/>
            <person name="Islam R."/>
            <person name="Rashid M.M."/>
            <person name="Khan S.A."/>
            <person name="Rahman M.S."/>
            <person name="Alam M."/>
            <person name="Yahiya A.S."/>
            <person name="Khan M.S."/>
            <person name="Azam M.S."/>
            <person name="Haque T."/>
            <person name="Lashkar M.Z.H."/>
            <person name="Akhand A.I."/>
            <person name="Morshed G."/>
            <person name="Roy S."/>
            <person name="Uddin K.S."/>
            <person name="Rabeya T."/>
            <person name="Hossain A.S."/>
            <person name="Chowdhury A."/>
            <person name="Snigdha A.R."/>
            <person name="Mortoza M.S."/>
            <person name="Matin S.A."/>
            <person name="Hoque S.M.E."/>
            <person name="Islam M.K."/>
            <person name="Roy D.K."/>
            <person name="Haider R."/>
            <person name="Moosa M.M."/>
            <person name="Elias S.M."/>
            <person name="Hasan A.M."/>
            <person name="Jahan S."/>
            <person name="Shafiuddin M."/>
            <person name="Mahmood N."/>
            <person name="Shommy N.S."/>
        </authorList>
    </citation>
    <scope>NUCLEOTIDE SEQUENCE [LARGE SCALE GENOMIC DNA]</scope>
    <source>
        <strain evidence="11">cv. O-4</strain>
    </source>
</reference>
<evidence type="ECO:0000256" key="8">
    <source>
        <dbReference type="ARBA" id="ARBA00048679"/>
    </source>
</evidence>
<evidence type="ECO:0000256" key="7">
    <source>
        <dbReference type="ARBA" id="ARBA00047899"/>
    </source>
</evidence>
<gene>
    <name evidence="10" type="ORF">COLO4_05001</name>
</gene>
<comment type="caution">
    <text evidence="10">The sequence shown here is derived from an EMBL/GenBank/DDBJ whole genome shotgun (WGS) entry which is preliminary data.</text>
</comment>
<dbReference type="PROSITE" id="PS50011">
    <property type="entry name" value="PROTEIN_KINASE_DOM"/>
    <property type="match status" value="1"/>
</dbReference>
<comment type="catalytic activity">
    <reaction evidence="7">
        <text>L-threonyl-[protein] + ATP = O-phospho-L-threonyl-[protein] + ADP + H(+)</text>
        <dbReference type="Rhea" id="RHEA:46608"/>
        <dbReference type="Rhea" id="RHEA-COMP:11060"/>
        <dbReference type="Rhea" id="RHEA-COMP:11605"/>
        <dbReference type="ChEBI" id="CHEBI:15378"/>
        <dbReference type="ChEBI" id="CHEBI:30013"/>
        <dbReference type="ChEBI" id="CHEBI:30616"/>
        <dbReference type="ChEBI" id="CHEBI:61977"/>
        <dbReference type="ChEBI" id="CHEBI:456216"/>
        <dbReference type="EC" id="2.7.11.1"/>
    </reaction>
</comment>
<evidence type="ECO:0000256" key="6">
    <source>
        <dbReference type="ARBA" id="ARBA00022840"/>
    </source>
</evidence>
<dbReference type="PROSITE" id="PS00109">
    <property type="entry name" value="PROTEIN_KINASE_TYR"/>
    <property type="match status" value="1"/>
</dbReference>
<keyword evidence="11" id="KW-1185">Reference proteome</keyword>
<evidence type="ECO:0000313" key="11">
    <source>
        <dbReference type="Proteomes" id="UP000187203"/>
    </source>
</evidence>
<dbReference type="InterPro" id="IPR008266">
    <property type="entry name" value="Tyr_kinase_AS"/>
</dbReference>
<comment type="catalytic activity">
    <reaction evidence="8">
        <text>L-seryl-[protein] + ATP = O-phospho-L-seryl-[protein] + ADP + H(+)</text>
        <dbReference type="Rhea" id="RHEA:17989"/>
        <dbReference type="Rhea" id="RHEA-COMP:9863"/>
        <dbReference type="Rhea" id="RHEA-COMP:11604"/>
        <dbReference type="ChEBI" id="CHEBI:15378"/>
        <dbReference type="ChEBI" id="CHEBI:29999"/>
        <dbReference type="ChEBI" id="CHEBI:30616"/>
        <dbReference type="ChEBI" id="CHEBI:83421"/>
        <dbReference type="ChEBI" id="CHEBI:456216"/>
        <dbReference type="EC" id="2.7.11.1"/>
    </reaction>
</comment>
<dbReference type="GO" id="GO:0004674">
    <property type="term" value="F:protein serine/threonine kinase activity"/>
    <property type="evidence" value="ECO:0007669"/>
    <property type="project" value="UniProtKB-KW"/>
</dbReference>
<keyword evidence="5" id="KW-0418">Kinase</keyword>
<accession>A0A1R3KS45</accession>
<dbReference type="GO" id="GO:0005524">
    <property type="term" value="F:ATP binding"/>
    <property type="evidence" value="ECO:0007669"/>
    <property type="project" value="UniProtKB-KW"/>
</dbReference>
<sequence length="180" mass="20655">MKFKVKASNIMQSTKNGDIVYRVELPTGKLVALKKLHRHESEEPAFDKSFRNEIKFLTEIRHRNIVKLHGYCVHNHCMFLIYQYMERGSLLWVLSDDVEAVELDWKKRVNVVKSAVHALSYLHYECTPMIVHRDISSSNILLNSDLEAFVSDFGTTRILDPDASNHTSLVGTYGYVAPGD</sequence>
<evidence type="ECO:0000256" key="5">
    <source>
        <dbReference type="ARBA" id="ARBA00022777"/>
    </source>
</evidence>
<protein>
    <recommendedName>
        <fullName evidence="1">non-specific serine/threonine protein kinase</fullName>
        <ecNumber evidence="1">2.7.11.1</ecNumber>
    </recommendedName>
</protein>
<proteinExistence type="predicted"/>
<keyword evidence="4" id="KW-0547">Nucleotide-binding</keyword>
<dbReference type="PANTHER" id="PTHR48005">
    <property type="entry name" value="LEUCINE RICH REPEAT KINASE 2"/>
    <property type="match status" value="1"/>
</dbReference>
<evidence type="ECO:0000313" key="10">
    <source>
        <dbReference type="EMBL" id="OMP09923.1"/>
    </source>
</evidence>
<dbReference type="Pfam" id="PF00069">
    <property type="entry name" value="Pkinase"/>
    <property type="match status" value="1"/>
</dbReference>
<feature type="domain" description="Protein kinase" evidence="9">
    <location>
        <begin position="5"/>
        <end position="180"/>
    </location>
</feature>
<name>A0A1R3KS45_9ROSI</name>
<dbReference type="InterPro" id="IPR000719">
    <property type="entry name" value="Prot_kinase_dom"/>
</dbReference>
<evidence type="ECO:0000259" key="9">
    <source>
        <dbReference type="PROSITE" id="PS50011"/>
    </source>
</evidence>
<dbReference type="STRING" id="93759.A0A1R3KS45"/>
<evidence type="ECO:0000256" key="3">
    <source>
        <dbReference type="ARBA" id="ARBA00022679"/>
    </source>
</evidence>
<keyword evidence="3" id="KW-0808">Transferase</keyword>
<dbReference type="Proteomes" id="UP000187203">
    <property type="component" value="Unassembled WGS sequence"/>
</dbReference>
<dbReference type="Gene3D" id="3.30.200.20">
    <property type="entry name" value="Phosphorylase Kinase, domain 1"/>
    <property type="match status" value="1"/>
</dbReference>
<evidence type="ECO:0000256" key="2">
    <source>
        <dbReference type="ARBA" id="ARBA00022527"/>
    </source>
</evidence>
<keyword evidence="2" id="KW-0723">Serine/threonine-protein kinase</keyword>
<dbReference type="SUPFAM" id="SSF56112">
    <property type="entry name" value="Protein kinase-like (PK-like)"/>
    <property type="match status" value="1"/>
</dbReference>
<organism evidence="10 11">
    <name type="scientific">Corchorus olitorius</name>
    <dbReference type="NCBI Taxonomy" id="93759"/>
    <lineage>
        <taxon>Eukaryota</taxon>
        <taxon>Viridiplantae</taxon>
        <taxon>Streptophyta</taxon>
        <taxon>Embryophyta</taxon>
        <taxon>Tracheophyta</taxon>
        <taxon>Spermatophyta</taxon>
        <taxon>Magnoliopsida</taxon>
        <taxon>eudicotyledons</taxon>
        <taxon>Gunneridae</taxon>
        <taxon>Pentapetalae</taxon>
        <taxon>rosids</taxon>
        <taxon>malvids</taxon>
        <taxon>Malvales</taxon>
        <taxon>Malvaceae</taxon>
        <taxon>Grewioideae</taxon>
        <taxon>Apeibeae</taxon>
        <taxon>Corchorus</taxon>
    </lineage>
</organism>
<dbReference type="EMBL" id="AWUE01012116">
    <property type="protein sequence ID" value="OMP09923.1"/>
    <property type="molecule type" value="Genomic_DNA"/>
</dbReference>
<dbReference type="InterPro" id="IPR011009">
    <property type="entry name" value="Kinase-like_dom_sf"/>
</dbReference>